<reference evidence="4 5" key="1">
    <citation type="journal article" date="2015" name="Genome Biol.">
        <title>Comparative genomics of Steinernema reveals deeply conserved gene regulatory networks.</title>
        <authorList>
            <person name="Dillman A.R."/>
            <person name="Macchietto M."/>
            <person name="Porter C.F."/>
            <person name="Rogers A."/>
            <person name="Williams B."/>
            <person name="Antoshechkin I."/>
            <person name="Lee M.M."/>
            <person name="Goodwin Z."/>
            <person name="Lu X."/>
            <person name="Lewis E.E."/>
            <person name="Goodrich-Blair H."/>
            <person name="Stock S.P."/>
            <person name="Adams B.J."/>
            <person name="Sternberg P.W."/>
            <person name="Mortazavi A."/>
        </authorList>
    </citation>
    <scope>NUCLEOTIDE SEQUENCE [LARGE SCALE GENOMIC DNA]</scope>
    <source>
        <strain evidence="4 5">ALL</strain>
    </source>
</reference>
<keyword evidence="2" id="KW-0539">Nucleus</keyword>
<protein>
    <recommendedName>
        <fullName evidence="6">DNA polymerase V</fullName>
    </recommendedName>
</protein>
<name>A0A4U5N381_STECR</name>
<dbReference type="PANTHER" id="PTHR13213">
    <property type="entry name" value="MYB-BINDING PROTEIN 1A FAMILY MEMBER"/>
    <property type="match status" value="1"/>
</dbReference>
<feature type="compositionally biased region" description="Acidic residues" evidence="3">
    <location>
        <begin position="222"/>
        <end position="258"/>
    </location>
</feature>
<evidence type="ECO:0000256" key="2">
    <source>
        <dbReference type="ARBA" id="ARBA00023242"/>
    </source>
</evidence>
<evidence type="ECO:0000256" key="3">
    <source>
        <dbReference type="SAM" id="MobiDB-lite"/>
    </source>
</evidence>
<dbReference type="GO" id="GO:0003714">
    <property type="term" value="F:transcription corepressor activity"/>
    <property type="evidence" value="ECO:0007669"/>
    <property type="project" value="TreeGrafter"/>
</dbReference>
<evidence type="ECO:0000313" key="4">
    <source>
        <dbReference type="EMBL" id="TKR76889.1"/>
    </source>
</evidence>
<sequence length="618" mass="69997">MTSVQVYSIFKKLKDLVHDSWKVKEVGSVFAALQVAKQQKALEKMLALCEAAEDDTVPIAIGNSIASVLKTEARPGKKAHTDVSQATRVMLWNVFRAADESVEEKEDPTVFEVLYACLSILAKAWKGPTALQYQSDAEEAAVFTEGHKNGDLDHAIVVDLLMSLLSRHHKYHKALVYYVFIEMIPEMQVDHLKHILETISMPDEEMMKNADDEDDELEEIDEDMEAEDEEAEDEEAKEEESEDEDEEMEVDEDDDDAPIDPKLLANLKEALGDAVDKDDESDEESSDELDDEAMLKMDDMLANAFREHFAKTRKSQKENLEHIRQFRMKCFDLIVLVLSHEKGRSMAPDLIEPFVALTKETLKRPNSESVFKRAKDVLDMISNMRKLVISEKQVLKSLEHLNEVSVGMTNPAMKEMVAGLSQLLFSASFDSEGKPPAAVKKFYEKLLDAYMKDDKVLSELATAPYLKYPTVLVSFAPKLVEYAYDSNVKVFKRTEALTCLQVFMRKDLITSKDAATKKIFAKVAKLLAPRFSAFIKECSSEEMKPRLFAFALKTFVTFAKNASKEQLAELRTVAPVVEEFTEVKDLKERLKTAHKAVHAVCGKKPFTIIQEIYTLVEE</sequence>
<dbReference type="GO" id="GO:0005730">
    <property type="term" value="C:nucleolus"/>
    <property type="evidence" value="ECO:0007669"/>
    <property type="project" value="InterPro"/>
</dbReference>
<dbReference type="OrthoDB" id="342531at2759"/>
<dbReference type="Pfam" id="PF04931">
    <property type="entry name" value="DNA_pol_phi"/>
    <property type="match status" value="1"/>
</dbReference>
<dbReference type="Proteomes" id="UP000298663">
    <property type="component" value="Unassembled WGS sequence"/>
</dbReference>
<keyword evidence="5" id="KW-1185">Reference proteome</keyword>
<proteinExistence type="predicted"/>
<organism evidence="4 5">
    <name type="scientific">Steinernema carpocapsae</name>
    <name type="common">Entomopathogenic nematode</name>
    <dbReference type="NCBI Taxonomy" id="34508"/>
    <lineage>
        <taxon>Eukaryota</taxon>
        <taxon>Metazoa</taxon>
        <taxon>Ecdysozoa</taxon>
        <taxon>Nematoda</taxon>
        <taxon>Chromadorea</taxon>
        <taxon>Rhabditida</taxon>
        <taxon>Tylenchina</taxon>
        <taxon>Panagrolaimomorpha</taxon>
        <taxon>Strongyloidoidea</taxon>
        <taxon>Steinernematidae</taxon>
        <taxon>Steinernema</taxon>
    </lineage>
</organism>
<evidence type="ECO:0000313" key="5">
    <source>
        <dbReference type="Proteomes" id="UP000298663"/>
    </source>
</evidence>
<dbReference type="STRING" id="34508.A0A4U5N381"/>
<reference evidence="4 5" key="2">
    <citation type="journal article" date="2019" name="G3 (Bethesda)">
        <title>Hybrid Assembly of the Genome of the Entomopathogenic Nematode Steinernema carpocapsae Identifies the X-Chromosome.</title>
        <authorList>
            <person name="Serra L."/>
            <person name="Macchietto M."/>
            <person name="Macias-Munoz A."/>
            <person name="McGill C.J."/>
            <person name="Rodriguez I.M."/>
            <person name="Rodriguez B."/>
            <person name="Murad R."/>
            <person name="Mortazavi A."/>
        </authorList>
    </citation>
    <scope>NUCLEOTIDE SEQUENCE [LARGE SCALE GENOMIC DNA]</scope>
    <source>
        <strain evidence="4 5">ALL</strain>
    </source>
</reference>
<dbReference type="GO" id="GO:0043565">
    <property type="term" value="F:sequence-specific DNA binding"/>
    <property type="evidence" value="ECO:0007669"/>
    <property type="project" value="TreeGrafter"/>
</dbReference>
<dbReference type="AlphaFoldDB" id="A0A4U5N381"/>
<feature type="region of interest" description="Disordered" evidence="3">
    <location>
        <begin position="272"/>
        <end position="291"/>
    </location>
</feature>
<dbReference type="GO" id="GO:0003723">
    <property type="term" value="F:RNA binding"/>
    <property type="evidence" value="ECO:0007669"/>
    <property type="project" value="TreeGrafter"/>
</dbReference>
<comment type="subcellular location">
    <subcellularLocation>
        <location evidence="1">Nucleus</location>
    </subcellularLocation>
</comment>
<gene>
    <name evidence="4" type="ORF">L596_017961</name>
</gene>
<dbReference type="InterPro" id="IPR007015">
    <property type="entry name" value="DNA_pol_V/MYBBP1A"/>
</dbReference>
<accession>A0A4U5N381</accession>
<feature type="compositionally biased region" description="Acidic residues" evidence="3">
    <location>
        <begin position="276"/>
        <end position="291"/>
    </location>
</feature>
<evidence type="ECO:0008006" key="6">
    <source>
        <dbReference type="Google" id="ProtNLM"/>
    </source>
</evidence>
<feature type="region of interest" description="Disordered" evidence="3">
    <location>
        <begin position="222"/>
        <end position="260"/>
    </location>
</feature>
<dbReference type="PANTHER" id="PTHR13213:SF2">
    <property type="entry name" value="MYB-BINDING PROTEIN 1A"/>
    <property type="match status" value="1"/>
</dbReference>
<evidence type="ECO:0000256" key="1">
    <source>
        <dbReference type="ARBA" id="ARBA00004123"/>
    </source>
</evidence>
<dbReference type="EMBL" id="AZBU02000005">
    <property type="protein sequence ID" value="TKR76889.1"/>
    <property type="molecule type" value="Genomic_DNA"/>
</dbReference>
<comment type="caution">
    <text evidence="4">The sequence shown here is derived from an EMBL/GenBank/DDBJ whole genome shotgun (WGS) entry which is preliminary data.</text>
</comment>